<reference evidence="2 3" key="1">
    <citation type="journal article" date="2016" name="Sci. Rep.">
        <title>Metabolic traits of an uncultured archaeal lineage -MSBL1- from brine pools of the Red Sea.</title>
        <authorList>
            <person name="Mwirichia R."/>
            <person name="Alam I."/>
            <person name="Rashid M."/>
            <person name="Vinu M."/>
            <person name="Ba-Alawi W."/>
            <person name="Anthony Kamau A."/>
            <person name="Kamanda Ngugi D."/>
            <person name="Goker M."/>
            <person name="Klenk H.P."/>
            <person name="Bajic V."/>
            <person name="Stingl U."/>
        </authorList>
    </citation>
    <scope>NUCLEOTIDE SEQUENCE [LARGE SCALE GENOMIC DNA]</scope>
    <source>
        <strain evidence="2">SCGC-AAA382K21</strain>
    </source>
</reference>
<dbReference type="AlphaFoldDB" id="A0A133VM34"/>
<dbReference type="InterPro" id="IPR050535">
    <property type="entry name" value="DNA_Repair-Maintenance_Comp"/>
</dbReference>
<gene>
    <name evidence="2" type="ORF">AKJ54_00215</name>
</gene>
<dbReference type="SUPFAM" id="SSF56300">
    <property type="entry name" value="Metallo-dependent phosphatases"/>
    <property type="match status" value="1"/>
</dbReference>
<feature type="domain" description="Calcineurin-like phosphoesterase" evidence="1">
    <location>
        <begin position="1"/>
        <end position="183"/>
    </location>
</feature>
<evidence type="ECO:0000313" key="2">
    <source>
        <dbReference type="EMBL" id="KXB07470.1"/>
    </source>
</evidence>
<evidence type="ECO:0000259" key="1">
    <source>
        <dbReference type="Pfam" id="PF00149"/>
    </source>
</evidence>
<organism evidence="2 3">
    <name type="scientific">candidate division MSBL1 archaeon SCGC-AAA382K21</name>
    <dbReference type="NCBI Taxonomy" id="1698283"/>
    <lineage>
        <taxon>Archaea</taxon>
        <taxon>Methanobacteriati</taxon>
        <taxon>Methanobacteriota</taxon>
        <taxon>candidate division MSBL1</taxon>
    </lineage>
</organism>
<comment type="caution">
    <text evidence="2">The sequence shown here is derived from an EMBL/GenBank/DDBJ whole genome shotgun (WGS) entry which is preliminary data.</text>
</comment>
<dbReference type="EMBL" id="LHYH01000003">
    <property type="protein sequence ID" value="KXB07470.1"/>
    <property type="molecule type" value="Genomic_DNA"/>
</dbReference>
<protein>
    <recommendedName>
        <fullName evidence="1">Calcineurin-like phosphoesterase domain-containing protein</fullName>
    </recommendedName>
</protein>
<sequence length="351" mass="40225">MRILHTSDLHLREDRPETIRALKELLRIASERGADLMTIGGDIFHSKEDAEVLRPKLREIFSGDGPEVLAIPGNHDADAYREDLNWGSKITVATEEPFSTFEYEGFAIIALPFKDELTTSLYDRLQSVSDKHSKSALLLHCTLDIGYSSEDFGEEESVSYFPVTRETLREWGFDYVLAGHFHRNQSILKLGEEIKFIYPGSPVSHSWSELGKRKAVLVDVESGEEEGLSLDTFYRDECEKVVRPGEEEELVEEIGVWVDERVGDDCEIRVIPRGHVRLDEKEFTKMLEEACEGAELTHEFYRSVKPVLNHPLFRRFKESLDSRDDIDDKEAVEEMALDAMSRLLANRELRS</sequence>
<dbReference type="PANTHER" id="PTHR30337:SF0">
    <property type="entry name" value="NUCLEASE SBCCD SUBUNIT D"/>
    <property type="match status" value="1"/>
</dbReference>
<dbReference type="PANTHER" id="PTHR30337">
    <property type="entry name" value="COMPONENT OF ATP-DEPENDENT DSDNA EXONUCLEASE"/>
    <property type="match status" value="1"/>
</dbReference>
<dbReference type="InterPro" id="IPR029052">
    <property type="entry name" value="Metallo-depent_PP-like"/>
</dbReference>
<accession>A0A133VM34</accession>
<evidence type="ECO:0000313" key="3">
    <source>
        <dbReference type="Proteomes" id="UP000070504"/>
    </source>
</evidence>
<dbReference type="Pfam" id="PF00149">
    <property type="entry name" value="Metallophos"/>
    <property type="match status" value="1"/>
</dbReference>
<keyword evidence="3" id="KW-1185">Reference proteome</keyword>
<dbReference type="Gene3D" id="3.60.21.10">
    <property type="match status" value="1"/>
</dbReference>
<name>A0A133VM34_9EURY</name>
<dbReference type="GO" id="GO:0016787">
    <property type="term" value="F:hydrolase activity"/>
    <property type="evidence" value="ECO:0007669"/>
    <property type="project" value="InterPro"/>
</dbReference>
<proteinExistence type="predicted"/>
<dbReference type="Proteomes" id="UP000070504">
    <property type="component" value="Unassembled WGS sequence"/>
</dbReference>
<dbReference type="InterPro" id="IPR004843">
    <property type="entry name" value="Calcineurin-like_PHP"/>
</dbReference>